<feature type="binding site" evidence="9">
    <location>
        <position position="186"/>
    </location>
    <ligand>
        <name>Zn(2+)</name>
        <dbReference type="ChEBI" id="CHEBI:29105"/>
    </ligand>
</feature>
<evidence type="ECO:0000313" key="12">
    <source>
        <dbReference type="EMBL" id="MDR6536891.1"/>
    </source>
</evidence>
<evidence type="ECO:0000256" key="5">
    <source>
        <dbReference type="ARBA" id="ARBA00023015"/>
    </source>
</evidence>
<comment type="function">
    <text evidence="9">Functions in complex with FlhD as a master transcriptional regulator that regulates transcription of several flagellar and non-flagellar operons by binding to their promoter region. Activates expression of class 2 flagellar genes, including fliA, which is a flagellum-specific sigma factor that turns on the class 3 genes. Also regulates genes whose products function in a variety of physiological pathways.</text>
</comment>
<evidence type="ECO:0000256" key="7">
    <source>
        <dbReference type="ARBA" id="ARBA00023159"/>
    </source>
</evidence>
<organism evidence="12 13">
    <name type="scientific">Variovorax soli</name>
    <dbReference type="NCBI Taxonomy" id="376815"/>
    <lineage>
        <taxon>Bacteria</taxon>
        <taxon>Pseudomonadati</taxon>
        <taxon>Pseudomonadota</taxon>
        <taxon>Betaproteobacteria</taxon>
        <taxon>Burkholderiales</taxon>
        <taxon>Comamonadaceae</taxon>
        <taxon>Variovorax</taxon>
    </lineage>
</organism>
<evidence type="ECO:0000256" key="10">
    <source>
        <dbReference type="SAM" id="Coils"/>
    </source>
</evidence>
<evidence type="ECO:0000256" key="6">
    <source>
        <dbReference type="ARBA" id="ARBA00023125"/>
    </source>
</evidence>
<gene>
    <name evidence="9" type="primary">flhC</name>
    <name evidence="12" type="ORF">J2739_002664</name>
</gene>
<evidence type="ECO:0000256" key="9">
    <source>
        <dbReference type="HAMAP-Rule" id="MF_01891"/>
    </source>
</evidence>
<evidence type="ECO:0000256" key="1">
    <source>
        <dbReference type="ARBA" id="ARBA00022490"/>
    </source>
</evidence>
<comment type="similarity">
    <text evidence="9">Belongs to the FlhC family.</text>
</comment>
<keyword evidence="5 9" id="KW-0805">Transcription regulation</keyword>
<dbReference type="HAMAP" id="MF_01891">
    <property type="entry name" value="FhlC"/>
    <property type="match status" value="1"/>
</dbReference>
<dbReference type="EMBL" id="JAVDRF010000005">
    <property type="protein sequence ID" value="MDR6536891.1"/>
    <property type="molecule type" value="Genomic_DNA"/>
</dbReference>
<evidence type="ECO:0000313" key="13">
    <source>
        <dbReference type="Proteomes" id="UP001184230"/>
    </source>
</evidence>
<feature type="binding site" evidence="9">
    <location>
        <position position="166"/>
    </location>
    <ligand>
        <name>Zn(2+)</name>
        <dbReference type="ChEBI" id="CHEBI:29105"/>
    </ligand>
</feature>
<keyword evidence="6 9" id="KW-0238">DNA-binding</keyword>
<keyword evidence="8 9" id="KW-0804">Transcription</keyword>
<accession>A0ABU1NFT3</accession>
<name>A0ABU1NFT3_9BURK</name>
<evidence type="ECO:0000256" key="4">
    <source>
        <dbReference type="ARBA" id="ARBA00022833"/>
    </source>
</evidence>
<evidence type="ECO:0000256" key="11">
    <source>
        <dbReference type="SAM" id="MobiDB-lite"/>
    </source>
</evidence>
<evidence type="ECO:0000256" key="2">
    <source>
        <dbReference type="ARBA" id="ARBA00022723"/>
    </source>
</evidence>
<comment type="caution">
    <text evidence="12">The sequence shown here is derived from an EMBL/GenBank/DDBJ whole genome shotgun (WGS) entry which is preliminary data.</text>
</comment>
<evidence type="ECO:0000256" key="3">
    <source>
        <dbReference type="ARBA" id="ARBA00022795"/>
    </source>
</evidence>
<keyword evidence="1 9" id="KW-0963">Cytoplasm</keyword>
<keyword evidence="12" id="KW-0966">Cell projection</keyword>
<protein>
    <recommendedName>
        <fullName evidence="9">Flagellar transcriptional regulator FlhC</fullName>
    </recommendedName>
</protein>
<feature type="region of interest" description="Disordered" evidence="11">
    <location>
        <begin position="1"/>
        <end position="26"/>
    </location>
</feature>
<keyword evidence="2 9" id="KW-0479">Metal-binding</keyword>
<dbReference type="SUPFAM" id="SSF160930">
    <property type="entry name" value="FlhC-like"/>
    <property type="match status" value="1"/>
</dbReference>
<keyword evidence="3 9" id="KW-1005">Bacterial flagellum biogenesis</keyword>
<dbReference type="InterPro" id="IPR007944">
    <property type="entry name" value="FlhC"/>
</dbReference>
<proteinExistence type="inferred from homology"/>
<feature type="region of interest" description="Disordered" evidence="11">
    <location>
        <begin position="213"/>
        <end position="235"/>
    </location>
</feature>
<dbReference type="NCBIfam" id="NF009365">
    <property type="entry name" value="PRK12722.1"/>
    <property type="match status" value="1"/>
</dbReference>
<feature type="binding site" evidence="9">
    <location>
        <position position="183"/>
    </location>
    <ligand>
        <name>Zn(2+)</name>
        <dbReference type="ChEBI" id="CHEBI:29105"/>
    </ligand>
</feature>
<feature type="coiled-coil region" evidence="10">
    <location>
        <begin position="45"/>
        <end position="72"/>
    </location>
</feature>
<keyword evidence="10" id="KW-0175">Coiled coil</keyword>
<keyword evidence="13" id="KW-1185">Reference proteome</keyword>
<keyword evidence="12" id="KW-0969">Cilium</keyword>
<evidence type="ECO:0000256" key="8">
    <source>
        <dbReference type="ARBA" id="ARBA00023163"/>
    </source>
</evidence>
<sequence length="235" mass="26058">MSGARSLQGARSAVDDMSAPSAGGSRATQKSVLREVREVQLAIELIELGARLQFLEAEVDLSRERLIRLYKELRGVSPPKGLLPFSTDWYMTWLANIHSSMFYNMYQFMLTHANESGLQALIKSYRLYMEQIESLGGESVLDFTRAYTMVRFFNSDMLQLSTCCRCGGRFVAHAHDSKNGYVCVLCRPPSRAGKVRGAKRACAGTTNETGLQKLASPADKPEVAPIERAPQTVLP</sequence>
<comment type="subunit">
    <text evidence="9">Heterohexamer composed of two FlhC and four FlhD subunits. Each FlhC binds a FlhD dimer, forming a heterotrimer, and a hexamer assembles by dimerization of two heterotrimers.</text>
</comment>
<keyword evidence="7 9" id="KW-0010">Activator</keyword>
<dbReference type="Proteomes" id="UP001184230">
    <property type="component" value="Unassembled WGS sequence"/>
</dbReference>
<keyword evidence="4 9" id="KW-0862">Zinc</keyword>
<reference evidence="12 13" key="1">
    <citation type="submission" date="2023-07" db="EMBL/GenBank/DDBJ databases">
        <title>Sorghum-associated microbial communities from plants grown in Nebraska, USA.</title>
        <authorList>
            <person name="Schachtman D."/>
        </authorList>
    </citation>
    <scope>NUCLEOTIDE SEQUENCE [LARGE SCALE GENOMIC DNA]</scope>
    <source>
        <strain evidence="12 13">DS1781</strain>
    </source>
</reference>
<comment type="subcellular location">
    <subcellularLocation>
        <location evidence="9">Cytoplasm</location>
    </subcellularLocation>
</comment>
<dbReference type="Pfam" id="PF05280">
    <property type="entry name" value="FlhC"/>
    <property type="match status" value="1"/>
</dbReference>
<comment type="cofactor">
    <cofactor evidence="9">
        <name>Zn(2+)</name>
        <dbReference type="ChEBI" id="CHEBI:29105"/>
    </cofactor>
    <text evidence="9">Binds 1 zinc ion per subunit.</text>
</comment>
<feature type="binding site" evidence="9">
    <location>
        <position position="163"/>
    </location>
    <ligand>
        <name>Zn(2+)</name>
        <dbReference type="ChEBI" id="CHEBI:29105"/>
    </ligand>
</feature>
<keyword evidence="12" id="KW-0282">Flagellum</keyword>